<reference evidence="1 2" key="1">
    <citation type="submission" date="2016-04" db="EMBL/GenBank/DDBJ databases">
        <title>Complete genome sequence of Dokdonella koreensis DS-123T.</title>
        <authorList>
            <person name="Kim J.F."/>
            <person name="Lee H."/>
            <person name="Kwak M.-J."/>
        </authorList>
    </citation>
    <scope>NUCLEOTIDE SEQUENCE [LARGE SCALE GENOMIC DNA]</scope>
    <source>
        <strain evidence="1 2">DS-123</strain>
    </source>
</reference>
<dbReference type="Pfam" id="PF09686">
    <property type="entry name" value="Plasmid_RAQPRD"/>
    <property type="match status" value="1"/>
</dbReference>
<organism evidence="1 2">
    <name type="scientific">Dokdonella koreensis DS-123</name>
    <dbReference type="NCBI Taxonomy" id="1300342"/>
    <lineage>
        <taxon>Bacteria</taxon>
        <taxon>Pseudomonadati</taxon>
        <taxon>Pseudomonadota</taxon>
        <taxon>Gammaproteobacteria</taxon>
        <taxon>Lysobacterales</taxon>
        <taxon>Rhodanobacteraceae</taxon>
        <taxon>Dokdonella</taxon>
    </lineage>
</organism>
<dbReference type="AlphaFoldDB" id="A0A160DTJ0"/>
<gene>
    <name evidence="1" type="ORF">I596_1261</name>
</gene>
<evidence type="ECO:0000313" key="2">
    <source>
        <dbReference type="Proteomes" id="UP000076830"/>
    </source>
</evidence>
<protein>
    <submittedName>
        <fullName evidence="1">Uncharacterized protein</fullName>
    </submittedName>
</protein>
<dbReference type="KEGG" id="dko:I596_1261"/>
<keyword evidence="2" id="KW-1185">Reference proteome</keyword>
<dbReference type="Proteomes" id="UP000076830">
    <property type="component" value="Chromosome"/>
</dbReference>
<name>A0A160DTJ0_9GAMM</name>
<dbReference type="EMBL" id="CP015249">
    <property type="protein sequence ID" value="ANB17291.1"/>
    <property type="molecule type" value="Genomic_DNA"/>
</dbReference>
<sequence>MTLGLGSPVRAQAGDTASEKARLAAALRQMDVIEHLVAQEATRPREQRGRYHLDYARLAADPDHLRAGIRD</sequence>
<accession>A0A160DTJ0</accession>
<proteinExistence type="predicted"/>
<evidence type="ECO:0000313" key="1">
    <source>
        <dbReference type="EMBL" id="ANB17291.1"/>
    </source>
</evidence>
<dbReference type="InterPro" id="IPR019110">
    <property type="entry name" value="Uncharacterised_RAQPRD"/>
</dbReference>